<reference evidence="1" key="2">
    <citation type="submission" date="2020-09" db="EMBL/GenBank/DDBJ databases">
        <authorList>
            <person name="Sun Q."/>
            <person name="Zhou Y."/>
        </authorList>
    </citation>
    <scope>NUCLEOTIDE SEQUENCE</scope>
    <source>
        <strain evidence="1">CGMCC 4.5737</strain>
    </source>
</reference>
<organism evidence="1 2">
    <name type="scientific">Longimycelium tulufanense</name>
    <dbReference type="NCBI Taxonomy" id="907463"/>
    <lineage>
        <taxon>Bacteria</taxon>
        <taxon>Bacillati</taxon>
        <taxon>Actinomycetota</taxon>
        <taxon>Actinomycetes</taxon>
        <taxon>Pseudonocardiales</taxon>
        <taxon>Pseudonocardiaceae</taxon>
        <taxon>Longimycelium</taxon>
    </lineage>
</organism>
<name>A0A8J3CFE5_9PSEU</name>
<accession>A0A8J3CFE5</accession>
<evidence type="ECO:0000313" key="2">
    <source>
        <dbReference type="Proteomes" id="UP000637578"/>
    </source>
</evidence>
<dbReference type="RefSeq" id="WP_268239348.1">
    <property type="nucleotide sequence ID" value="NZ_BMMK01000026.1"/>
</dbReference>
<dbReference type="AlphaFoldDB" id="A0A8J3CFE5"/>
<protein>
    <submittedName>
        <fullName evidence="1">Uncharacterized protein</fullName>
    </submittedName>
</protein>
<keyword evidence="2" id="KW-1185">Reference proteome</keyword>
<evidence type="ECO:0000313" key="1">
    <source>
        <dbReference type="EMBL" id="GGM71096.1"/>
    </source>
</evidence>
<dbReference type="EMBL" id="BMMK01000026">
    <property type="protein sequence ID" value="GGM71096.1"/>
    <property type="molecule type" value="Genomic_DNA"/>
</dbReference>
<sequence length="40" mass="4529">MSDFRGVVRARQLVIAEPQLLDKVANRERVSRMSAEETVA</sequence>
<proteinExistence type="predicted"/>
<gene>
    <name evidence="1" type="ORF">GCM10012275_46950</name>
</gene>
<dbReference type="Proteomes" id="UP000637578">
    <property type="component" value="Unassembled WGS sequence"/>
</dbReference>
<reference evidence="1" key="1">
    <citation type="journal article" date="2014" name="Int. J. Syst. Evol. Microbiol.">
        <title>Complete genome sequence of Corynebacterium casei LMG S-19264T (=DSM 44701T), isolated from a smear-ripened cheese.</title>
        <authorList>
            <consortium name="US DOE Joint Genome Institute (JGI-PGF)"/>
            <person name="Walter F."/>
            <person name="Albersmeier A."/>
            <person name="Kalinowski J."/>
            <person name="Ruckert C."/>
        </authorList>
    </citation>
    <scope>NUCLEOTIDE SEQUENCE</scope>
    <source>
        <strain evidence="1">CGMCC 4.5737</strain>
    </source>
</reference>
<comment type="caution">
    <text evidence="1">The sequence shown here is derived from an EMBL/GenBank/DDBJ whole genome shotgun (WGS) entry which is preliminary data.</text>
</comment>